<reference evidence="3 4" key="1">
    <citation type="journal article" date="2013" name="BMC Genomics">
        <title>Genome sequencing and comparative genomics of honey bee microsporidia, Nosema apis reveal novel insights into host-parasite interactions.</title>
        <authorList>
            <person name="Chen Yp."/>
            <person name="Pettis J.S."/>
            <person name="Zhao Y."/>
            <person name="Liu X."/>
            <person name="Tallon L.J."/>
            <person name="Sadzewicz L.D."/>
            <person name="Li R."/>
            <person name="Zheng H."/>
            <person name="Huang S."/>
            <person name="Zhang X."/>
            <person name="Hamilton M.C."/>
            <person name="Pernal S.F."/>
            <person name="Melathopoulos A.P."/>
            <person name="Yan X."/>
            <person name="Evans J.D."/>
        </authorList>
    </citation>
    <scope>NUCLEOTIDE SEQUENCE [LARGE SCALE GENOMIC DNA]</scope>
    <source>
        <strain evidence="3 4">BRL 01</strain>
    </source>
</reference>
<evidence type="ECO:0000256" key="2">
    <source>
        <dbReference type="SAM" id="SignalP"/>
    </source>
</evidence>
<gene>
    <name evidence="3" type="ORF">NAPIS_ORF01302</name>
</gene>
<name>T0MJK4_9MICR</name>
<keyword evidence="2" id="KW-0732">Signal</keyword>
<dbReference type="EMBL" id="KE647171">
    <property type="protein sequence ID" value="EQB61120.1"/>
    <property type="molecule type" value="Genomic_DNA"/>
</dbReference>
<feature type="region of interest" description="Disordered" evidence="1">
    <location>
        <begin position="42"/>
        <end position="61"/>
    </location>
</feature>
<feature type="chain" id="PRO_5004580990" evidence="2">
    <location>
        <begin position="21"/>
        <end position="89"/>
    </location>
</feature>
<evidence type="ECO:0000256" key="1">
    <source>
        <dbReference type="SAM" id="MobiDB-lite"/>
    </source>
</evidence>
<accession>T0MJK4</accession>
<keyword evidence="4" id="KW-1185">Reference proteome</keyword>
<feature type="signal peptide" evidence="2">
    <location>
        <begin position="1"/>
        <end position="20"/>
    </location>
</feature>
<proteinExistence type="predicted"/>
<dbReference type="VEuPathDB" id="MicrosporidiaDB:NAPIS_ORF01302"/>
<protein>
    <submittedName>
        <fullName evidence="3">Uncharacterized protein</fullName>
    </submittedName>
</protein>
<dbReference type="Proteomes" id="UP000053780">
    <property type="component" value="Unassembled WGS sequence"/>
</dbReference>
<evidence type="ECO:0000313" key="4">
    <source>
        <dbReference type="Proteomes" id="UP000053780"/>
    </source>
</evidence>
<dbReference type="HOGENOM" id="CLU_2455308_0_0_1"/>
<evidence type="ECO:0000313" key="3">
    <source>
        <dbReference type="EMBL" id="EQB61120.1"/>
    </source>
</evidence>
<sequence>MKSFLLSLSVIFLLFGKLYGKEAKLKSSQWWWPTRDTPVDPIAPSPADPLATKPADPLSSYDSLSSPYGIRNGFSSGYSRTLRRSSIGI</sequence>
<dbReference type="AlphaFoldDB" id="T0MJK4"/>
<organism evidence="3 4">
    <name type="scientific">Vairimorpha apis BRL 01</name>
    <dbReference type="NCBI Taxonomy" id="1037528"/>
    <lineage>
        <taxon>Eukaryota</taxon>
        <taxon>Fungi</taxon>
        <taxon>Fungi incertae sedis</taxon>
        <taxon>Microsporidia</taxon>
        <taxon>Nosematidae</taxon>
        <taxon>Vairimorpha</taxon>
    </lineage>
</organism>